<keyword evidence="3" id="KW-1185">Reference proteome</keyword>
<evidence type="ECO:0000256" key="1">
    <source>
        <dbReference type="SAM" id="MobiDB-lite"/>
    </source>
</evidence>
<gene>
    <name evidence="2" type="ORF">EVAR_47196_1</name>
</gene>
<dbReference type="EMBL" id="BGZK01000652">
    <property type="protein sequence ID" value="GBP54693.1"/>
    <property type="molecule type" value="Genomic_DNA"/>
</dbReference>
<dbReference type="AlphaFoldDB" id="A0A4C1WUX3"/>
<evidence type="ECO:0000313" key="2">
    <source>
        <dbReference type="EMBL" id="GBP54693.1"/>
    </source>
</evidence>
<reference evidence="2 3" key="1">
    <citation type="journal article" date="2019" name="Commun. Biol.">
        <title>The bagworm genome reveals a unique fibroin gene that provides high tensile strength.</title>
        <authorList>
            <person name="Kono N."/>
            <person name="Nakamura H."/>
            <person name="Ohtoshi R."/>
            <person name="Tomita M."/>
            <person name="Numata K."/>
            <person name="Arakawa K."/>
        </authorList>
    </citation>
    <scope>NUCLEOTIDE SEQUENCE [LARGE SCALE GENOMIC DNA]</scope>
</reference>
<feature type="region of interest" description="Disordered" evidence="1">
    <location>
        <begin position="258"/>
        <end position="277"/>
    </location>
</feature>
<dbReference type="Proteomes" id="UP000299102">
    <property type="component" value="Unassembled WGS sequence"/>
</dbReference>
<name>A0A4C1WUX3_EUMVA</name>
<organism evidence="2 3">
    <name type="scientific">Eumeta variegata</name>
    <name type="common">Bagworm moth</name>
    <name type="synonym">Eumeta japonica</name>
    <dbReference type="NCBI Taxonomy" id="151549"/>
    <lineage>
        <taxon>Eukaryota</taxon>
        <taxon>Metazoa</taxon>
        <taxon>Ecdysozoa</taxon>
        <taxon>Arthropoda</taxon>
        <taxon>Hexapoda</taxon>
        <taxon>Insecta</taxon>
        <taxon>Pterygota</taxon>
        <taxon>Neoptera</taxon>
        <taxon>Endopterygota</taxon>
        <taxon>Lepidoptera</taxon>
        <taxon>Glossata</taxon>
        <taxon>Ditrysia</taxon>
        <taxon>Tineoidea</taxon>
        <taxon>Psychidae</taxon>
        <taxon>Oiketicinae</taxon>
        <taxon>Eumeta</taxon>
    </lineage>
</organism>
<accession>A0A4C1WUX3</accession>
<comment type="caution">
    <text evidence="2">The sequence shown here is derived from an EMBL/GenBank/DDBJ whole genome shotgun (WGS) entry which is preliminary data.</text>
</comment>
<sequence>MCKEQELERSCVLQRIEARPVGLELYMTANTTGIAQNYISELTVIHERYLFNPRSLSFVESTTRIRKKCHKFRVRGRTYFSSRVISVDPLPPRQTVVLFVWEACEHQTSDHGSSHRRSYYYQIIVMKKIHQRVKEDHIEVCFCDDDDSQSRLPSVVIEVYALMKGHPADLNNRIGPHFPPPREAPLIQQPARSVRAPRRYTFTAGCSGSENLIMNFVISPRLIIRSVIAITVVIFAKIRCGSSELGTCIMKSDDDSAAFPSNQEIRSSNPNQGLTNQ</sequence>
<evidence type="ECO:0000313" key="3">
    <source>
        <dbReference type="Proteomes" id="UP000299102"/>
    </source>
</evidence>
<feature type="compositionally biased region" description="Polar residues" evidence="1">
    <location>
        <begin position="259"/>
        <end position="277"/>
    </location>
</feature>
<proteinExistence type="predicted"/>
<protein>
    <submittedName>
        <fullName evidence="2">Uncharacterized protein</fullName>
    </submittedName>
</protein>